<keyword evidence="1" id="KW-1133">Transmembrane helix</keyword>
<dbReference type="InterPro" id="IPR045860">
    <property type="entry name" value="Snake_toxin-like_sf"/>
</dbReference>
<gene>
    <name evidence="3" type="ORF">OS493_027045</name>
</gene>
<feature type="domain" description="UPAR/Ly6" evidence="2">
    <location>
        <begin position="12"/>
        <end position="101"/>
    </location>
</feature>
<dbReference type="EMBL" id="MU827801">
    <property type="protein sequence ID" value="KAJ7327355.1"/>
    <property type="molecule type" value="Genomic_DNA"/>
</dbReference>
<dbReference type="SUPFAM" id="SSF57302">
    <property type="entry name" value="Snake toxin-like"/>
    <property type="match status" value="1"/>
</dbReference>
<keyword evidence="1" id="KW-0472">Membrane</keyword>
<evidence type="ECO:0000256" key="1">
    <source>
        <dbReference type="SAM" id="Phobius"/>
    </source>
</evidence>
<proteinExistence type="predicted"/>
<name>A0A9X0CD38_9CNID</name>
<protein>
    <recommendedName>
        <fullName evidence="2">UPAR/Ly6 domain-containing protein</fullName>
    </recommendedName>
</protein>
<dbReference type="CDD" id="cd00117">
    <property type="entry name" value="TFP"/>
    <property type="match status" value="1"/>
</dbReference>
<dbReference type="AlphaFoldDB" id="A0A9X0CD38"/>
<dbReference type="InterPro" id="IPR016054">
    <property type="entry name" value="LY6_UPA_recep-like"/>
</dbReference>
<dbReference type="Proteomes" id="UP001163046">
    <property type="component" value="Unassembled WGS sequence"/>
</dbReference>
<accession>A0A9X0CD38</accession>
<evidence type="ECO:0000313" key="4">
    <source>
        <dbReference type="Proteomes" id="UP001163046"/>
    </source>
</evidence>
<comment type="caution">
    <text evidence="3">The sequence shown here is derived from an EMBL/GenBank/DDBJ whole genome shotgun (WGS) entry which is preliminary data.</text>
</comment>
<keyword evidence="4" id="KW-1185">Reference proteome</keyword>
<reference evidence="3" key="1">
    <citation type="submission" date="2023-01" db="EMBL/GenBank/DDBJ databases">
        <title>Genome assembly of the deep-sea coral Lophelia pertusa.</title>
        <authorList>
            <person name="Herrera S."/>
            <person name="Cordes E."/>
        </authorList>
    </citation>
    <scope>NUCLEOTIDE SEQUENCE</scope>
    <source>
        <strain evidence="3">USNM1676648</strain>
        <tissue evidence="3">Polyp</tissue>
    </source>
</reference>
<organism evidence="3 4">
    <name type="scientific">Desmophyllum pertusum</name>
    <dbReference type="NCBI Taxonomy" id="174260"/>
    <lineage>
        <taxon>Eukaryota</taxon>
        <taxon>Metazoa</taxon>
        <taxon>Cnidaria</taxon>
        <taxon>Anthozoa</taxon>
        <taxon>Hexacorallia</taxon>
        <taxon>Scleractinia</taxon>
        <taxon>Caryophylliina</taxon>
        <taxon>Caryophylliidae</taxon>
        <taxon>Desmophyllum</taxon>
    </lineage>
</organism>
<sequence length="122" mass="13949">MADLELEILWRGLKCYQCSSTKDWDECEDIQIEVKCDEEEDQCFKVFFKGKKGHIQSETYSKGCTTNEKCKQFNEEWCKMKEFSPGVNCEVTWCTGDKCNAAALPIVSAIILIACACLAFLY</sequence>
<dbReference type="Pfam" id="PF00021">
    <property type="entry name" value="UPAR_LY6"/>
    <property type="match status" value="1"/>
</dbReference>
<feature type="transmembrane region" description="Helical" evidence="1">
    <location>
        <begin position="102"/>
        <end position="121"/>
    </location>
</feature>
<dbReference type="Gene3D" id="2.10.60.10">
    <property type="entry name" value="CD59"/>
    <property type="match status" value="1"/>
</dbReference>
<evidence type="ECO:0000259" key="2">
    <source>
        <dbReference type="Pfam" id="PF00021"/>
    </source>
</evidence>
<keyword evidence="1" id="KW-0812">Transmembrane</keyword>
<evidence type="ECO:0000313" key="3">
    <source>
        <dbReference type="EMBL" id="KAJ7327355.1"/>
    </source>
</evidence>